<dbReference type="EMBL" id="VUOA01000031">
    <property type="protein sequence ID" value="KAA2235940.1"/>
    <property type="molecule type" value="Genomic_DNA"/>
</dbReference>
<sequence length="138" mass="14829">MRPQTVLVVDEHAIIREYAGVVLSENINLHVVEAADLEDAINALQASPEIQFALVDVPTHRSDNPFAGIRLLASRWPHLSIIVATGGPVPQIGSLPPRARVLPKPYSPTALVAAAREALSSLWQPIVLKRAITAAPTL</sequence>
<reference evidence="3 4" key="2">
    <citation type="submission" date="2019-09" db="EMBL/GenBank/DDBJ databases">
        <authorList>
            <person name="Jin C."/>
        </authorList>
    </citation>
    <scope>NUCLEOTIDE SEQUENCE [LARGE SCALE GENOMIC DNA]</scope>
    <source>
        <strain evidence="3 4">BN140002</strain>
    </source>
</reference>
<dbReference type="Proteomes" id="UP000323142">
    <property type="component" value="Unassembled WGS sequence"/>
</dbReference>
<evidence type="ECO:0000313" key="3">
    <source>
        <dbReference type="EMBL" id="KAA2235940.1"/>
    </source>
</evidence>
<dbReference type="GO" id="GO:0000160">
    <property type="term" value="P:phosphorelay signal transduction system"/>
    <property type="evidence" value="ECO:0007669"/>
    <property type="project" value="InterPro"/>
</dbReference>
<dbReference type="InterPro" id="IPR011006">
    <property type="entry name" value="CheY-like_superfamily"/>
</dbReference>
<dbReference type="OrthoDB" id="8018001at2"/>
<dbReference type="PROSITE" id="PS50110">
    <property type="entry name" value="RESPONSE_REGULATORY"/>
    <property type="match status" value="1"/>
</dbReference>
<dbReference type="AlphaFoldDB" id="A0A5B2VBU7"/>
<organism evidence="3 4">
    <name type="scientific">Salinarimonas soli</name>
    <dbReference type="NCBI Taxonomy" id="1638099"/>
    <lineage>
        <taxon>Bacteria</taxon>
        <taxon>Pseudomonadati</taxon>
        <taxon>Pseudomonadota</taxon>
        <taxon>Alphaproteobacteria</taxon>
        <taxon>Hyphomicrobiales</taxon>
        <taxon>Salinarimonadaceae</taxon>
        <taxon>Salinarimonas</taxon>
    </lineage>
</organism>
<dbReference type="InterPro" id="IPR001789">
    <property type="entry name" value="Sig_transdc_resp-reg_receiver"/>
</dbReference>
<keyword evidence="4" id="KW-1185">Reference proteome</keyword>
<evidence type="ECO:0000259" key="2">
    <source>
        <dbReference type="PROSITE" id="PS50110"/>
    </source>
</evidence>
<comment type="caution">
    <text evidence="3">The sequence shown here is derived from an EMBL/GenBank/DDBJ whole genome shotgun (WGS) entry which is preliminary data.</text>
</comment>
<dbReference type="SUPFAM" id="SSF52172">
    <property type="entry name" value="CheY-like"/>
    <property type="match status" value="1"/>
</dbReference>
<accession>A0A5B2VBU7</accession>
<proteinExistence type="predicted"/>
<protein>
    <submittedName>
        <fullName evidence="3">Response regulator transcription factor</fullName>
    </submittedName>
</protein>
<dbReference type="RefSeq" id="WP_149819859.1">
    <property type="nucleotide sequence ID" value="NZ_VUOA01000031.1"/>
</dbReference>
<feature type="modified residue" description="4-aspartylphosphate" evidence="1">
    <location>
        <position position="56"/>
    </location>
</feature>
<dbReference type="Gene3D" id="3.40.50.2300">
    <property type="match status" value="1"/>
</dbReference>
<gene>
    <name evidence="3" type="ORF">F0L46_17400</name>
</gene>
<reference evidence="3 4" key="1">
    <citation type="submission" date="2019-09" db="EMBL/GenBank/DDBJ databases">
        <title>Salinarimonas rosea gen. nov., sp. nov., a new member of the a-2 subgroup of the Proteobacteria.</title>
        <authorList>
            <person name="Liu J."/>
        </authorList>
    </citation>
    <scope>NUCLEOTIDE SEQUENCE [LARGE SCALE GENOMIC DNA]</scope>
    <source>
        <strain evidence="3 4">BN140002</strain>
    </source>
</reference>
<evidence type="ECO:0000256" key="1">
    <source>
        <dbReference type="PROSITE-ProRule" id="PRU00169"/>
    </source>
</evidence>
<evidence type="ECO:0000313" key="4">
    <source>
        <dbReference type="Proteomes" id="UP000323142"/>
    </source>
</evidence>
<name>A0A5B2VBU7_9HYPH</name>
<keyword evidence="1" id="KW-0597">Phosphoprotein</keyword>
<feature type="domain" description="Response regulatory" evidence="2">
    <location>
        <begin position="5"/>
        <end position="119"/>
    </location>
</feature>